<feature type="binding site" evidence="5">
    <location>
        <position position="42"/>
    </location>
    <ligand>
        <name>(2E)-4-hydroxy-3-methylbut-2-enyl diphosphate</name>
        <dbReference type="ChEBI" id="CHEBI:128753"/>
    </ligand>
</feature>
<protein>
    <recommendedName>
        <fullName evidence="5">4-hydroxy-3-methylbut-2-enyl diphosphate reductase</fullName>
        <shortName evidence="5">HMBPP reductase</shortName>
        <ecNumber evidence="5">1.17.7.4</ecNumber>
    </recommendedName>
</protein>
<organism evidence="6 7">
    <name type="scientific">Anaerorhabdus furcosa</name>
    <dbReference type="NCBI Taxonomy" id="118967"/>
    <lineage>
        <taxon>Bacteria</taxon>
        <taxon>Bacillati</taxon>
        <taxon>Bacillota</taxon>
        <taxon>Erysipelotrichia</taxon>
        <taxon>Erysipelotrichales</taxon>
        <taxon>Erysipelotrichaceae</taxon>
        <taxon>Anaerorhabdus</taxon>
    </lineage>
</organism>
<dbReference type="UniPathway" id="UPA00059">
    <property type="reaction ID" value="UER00105"/>
</dbReference>
<proteinExistence type="inferred from homology"/>
<keyword evidence="1 5" id="KW-0004">4Fe-4S</keyword>
<dbReference type="PANTHER" id="PTHR30426:SF0">
    <property type="entry name" value="4-HYDROXY-3-METHYLBUT-2-ENYL DIPHOSPHATE REDUCTASE"/>
    <property type="match status" value="1"/>
</dbReference>
<feature type="binding site" evidence="5">
    <location>
        <position position="226"/>
    </location>
    <ligand>
        <name>isopentenyl diphosphate</name>
        <dbReference type="ChEBI" id="CHEBI:128769"/>
    </ligand>
</feature>
<comment type="catalytic activity">
    <reaction evidence="5">
        <text>dimethylallyl diphosphate + 2 oxidized [2Fe-2S]-[ferredoxin] + H2O = (2E)-4-hydroxy-3-methylbut-2-enyl diphosphate + 2 reduced [2Fe-2S]-[ferredoxin] + 2 H(+)</text>
        <dbReference type="Rhea" id="RHEA:24825"/>
        <dbReference type="Rhea" id="RHEA-COMP:10000"/>
        <dbReference type="Rhea" id="RHEA-COMP:10001"/>
        <dbReference type="ChEBI" id="CHEBI:15377"/>
        <dbReference type="ChEBI" id="CHEBI:15378"/>
        <dbReference type="ChEBI" id="CHEBI:33737"/>
        <dbReference type="ChEBI" id="CHEBI:33738"/>
        <dbReference type="ChEBI" id="CHEBI:57623"/>
        <dbReference type="ChEBI" id="CHEBI:128753"/>
        <dbReference type="EC" id="1.17.7.4"/>
    </reaction>
</comment>
<comment type="function">
    <text evidence="5">Catalyzes the conversion of 1-hydroxy-2-methyl-2-(E)-butenyl 4-diphosphate (HMBPP) into a mixture of isopentenyl diphosphate (IPP) and dimethylallyl diphosphate (DMAPP). Acts in the terminal step of the DOXP/MEP pathway for isoprenoid precursor biosynthesis.</text>
</comment>
<dbReference type="Proteomes" id="UP000243297">
    <property type="component" value="Unassembled WGS sequence"/>
</dbReference>
<dbReference type="NCBIfam" id="TIGR00216">
    <property type="entry name" value="ispH_lytB"/>
    <property type="match status" value="1"/>
</dbReference>
<feature type="binding site" evidence="5">
    <location>
        <position position="224"/>
    </location>
    <ligand>
        <name>isopentenyl diphosphate</name>
        <dbReference type="ChEBI" id="CHEBI:128769"/>
    </ligand>
</feature>
<dbReference type="EMBL" id="FUWY01000005">
    <property type="protein sequence ID" value="SJZ87244.1"/>
    <property type="molecule type" value="Genomic_DNA"/>
</dbReference>
<feature type="binding site" evidence="5">
    <location>
        <position position="104"/>
    </location>
    <ligand>
        <name>[4Fe-4S] cluster</name>
        <dbReference type="ChEBI" id="CHEBI:49883"/>
    </ligand>
</feature>
<feature type="binding site" evidence="5">
    <location>
        <position position="269"/>
    </location>
    <ligand>
        <name>(2E)-4-hydroxy-3-methylbut-2-enyl diphosphate</name>
        <dbReference type="ChEBI" id="CHEBI:128753"/>
    </ligand>
</feature>
<feature type="binding site" evidence="5">
    <location>
        <position position="82"/>
    </location>
    <ligand>
        <name>dimethylallyl diphosphate</name>
        <dbReference type="ChEBI" id="CHEBI:57623"/>
    </ligand>
</feature>
<reference evidence="7" key="1">
    <citation type="submission" date="2017-02" db="EMBL/GenBank/DDBJ databases">
        <authorList>
            <person name="Varghese N."/>
            <person name="Submissions S."/>
        </authorList>
    </citation>
    <scope>NUCLEOTIDE SEQUENCE [LARGE SCALE GENOMIC DNA]</scope>
    <source>
        <strain evidence="7">ATCC 25662</strain>
    </source>
</reference>
<feature type="binding site" evidence="5">
    <location>
        <position position="169"/>
    </location>
    <ligand>
        <name>(2E)-4-hydroxy-3-methylbut-2-enyl diphosphate</name>
        <dbReference type="ChEBI" id="CHEBI:128753"/>
    </ligand>
</feature>
<dbReference type="UniPathway" id="UPA00056">
    <property type="reaction ID" value="UER00097"/>
</dbReference>
<dbReference type="STRING" id="118967.SAMN02745191_1910"/>
<dbReference type="RefSeq" id="WP_078712314.1">
    <property type="nucleotide sequence ID" value="NZ_FUWY01000005.1"/>
</dbReference>
<comment type="catalytic activity">
    <reaction evidence="5">
        <text>isopentenyl diphosphate + 2 oxidized [2Fe-2S]-[ferredoxin] + H2O = (2E)-4-hydroxy-3-methylbut-2-enyl diphosphate + 2 reduced [2Fe-2S]-[ferredoxin] + 2 H(+)</text>
        <dbReference type="Rhea" id="RHEA:24488"/>
        <dbReference type="Rhea" id="RHEA-COMP:10000"/>
        <dbReference type="Rhea" id="RHEA-COMP:10001"/>
        <dbReference type="ChEBI" id="CHEBI:15377"/>
        <dbReference type="ChEBI" id="CHEBI:15378"/>
        <dbReference type="ChEBI" id="CHEBI:33737"/>
        <dbReference type="ChEBI" id="CHEBI:33738"/>
        <dbReference type="ChEBI" id="CHEBI:128753"/>
        <dbReference type="ChEBI" id="CHEBI:128769"/>
        <dbReference type="EC" id="1.17.7.4"/>
    </reaction>
</comment>
<comment type="pathway">
    <text evidence="5">Isoprenoid biosynthesis; dimethylallyl diphosphate biosynthesis; dimethylallyl diphosphate from (2E)-4-hydroxy-3-methylbutenyl diphosphate: step 1/1.</text>
</comment>
<feature type="binding site" evidence="5">
    <location>
        <position position="42"/>
    </location>
    <ligand>
        <name>dimethylallyl diphosphate</name>
        <dbReference type="ChEBI" id="CHEBI:57623"/>
    </ligand>
</feature>
<keyword evidence="4 5" id="KW-0411">Iron-sulfur</keyword>
<feature type="binding site" evidence="5">
    <location>
        <position position="197"/>
    </location>
    <ligand>
        <name>[4Fe-4S] cluster</name>
        <dbReference type="ChEBI" id="CHEBI:49883"/>
    </ligand>
</feature>
<comment type="caution">
    <text evidence="5">Lacks conserved residue(s) required for the propagation of feature annotation.</text>
</comment>
<dbReference type="PANTHER" id="PTHR30426">
    <property type="entry name" value="4-HYDROXY-3-METHYLBUT-2-ENYL DIPHOSPHATE REDUCTASE"/>
    <property type="match status" value="1"/>
</dbReference>
<sequence length="303" mass="34198">MEIIPVTPRGYCKGVVRAINLAKQTAKQYPNEKITMLGMIVHNKYVVEACEKLGIQCVEEKGKTRLELLDKIDSGVVIFTAHGISDEVYQKAIEKNLIVVNASCDDVTKTQVIVKEYLDQDYEVIYIGKKFHPEAEAVIAISRHVHFVETLDDIQQLPTFSKVMITNQTTMSIKEIYTLIEACKEKYPNIIVLDEICNATRIRQEAIEKLTDTDCLFVVGDPKSNNSNKLKEIALLNGIPQVHLIETSNEIQKNWLEGCDRIAITSGASTPTYLTNQVIEVLKHYSKTNELLHLAIDIDHLLD</sequence>
<dbReference type="GO" id="GO:0051745">
    <property type="term" value="F:4-hydroxy-3-methylbut-2-enyl diphosphate reductase activity"/>
    <property type="evidence" value="ECO:0007669"/>
    <property type="project" value="UniProtKB-UniRule"/>
</dbReference>
<dbReference type="GO" id="GO:0046872">
    <property type="term" value="F:metal ion binding"/>
    <property type="evidence" value="ECO:0007669"/>
    <property type="project" value="UniProtKB-KW"/>
</dbReference>
<feature type="binding site" evidence="5">
    <location>
        <position position="269"/>
    </location>
    <ligand>
        <name>dimethylallyl diphosphate</name>
        <dbReference type="ChEBI" id="CHEBI:57623"/>
    </ligand>
</feature>
<comment type="pathway">
    <text evidence="5">Isoprenoid biosynthesis; isopentenyl diphosphate biosynthesis via DXP pathway; isopentenyl diphosphate from 1-deoxy-D-xylulose 5-phosphate: step 6/6.</text>
</comment>
<feature type="binding site" evidence="5">
    <location>
        <position position="82"/>
    </location>
    <ligand>
        <name>(2E)-4-hydroxy-3-methylbut-2-enyl diphosphate</name>
        <dbReference type="ChEBI" id="CHEBI:128753"/>
    </ligand>
</feature>
<feature type="binding site" evidence="5">
    <location>
        <position position="226"/>
    </location>
    <ligand>
        <name>(2E)-4-hydroxy-3-methylbut-2-enyl diphosphate</name>
        <dbReference type="ChEBI" id="CHEBI:128753"/>
    </ligand>
</feature>
<keyword evidence="3 5" id="KW-0408">Iron</keyword>
<evidence type="ECO:0000256" key="5">
    <source>
        <dbReference type="HAMAP-Rule" id="MF_00191"/>
    </source>
</evidence>
<feature type="binding site" evidence="5">
    <location>
        <position position="226"/>
    </location>
    <ligand>
        <name>dimethylallyl diphosphate</name>
        <dbReference type="ChEBI" id="CHEBI:57623"/>
    </ligand>
</feature>
<keyword evidence="5" id="KW-0414">Isoprene biosynthesis</keyword>
<keyword evidence="2 5" id="KW-0479">Metal-binding</keyword>
<dbReference type="AlphaFoldDB" id="A0A1T4P6W0"/>
<gene>
    <name evidence="5" type="primary">ispH</name>
    <name evidence="6" type="ORF">SAMN02745191_1910</name>
</gene>
<dbReference type="Pfam" id="PF02401">
    <property type="entry name" value="LYTB"/>
    <property type="match status" value="1"/>
</dbReference>
<feature type="binding site" evidence="5">
    <location>
        <position position="224"/>
    </location>
    <ligand>
        <name>dimethylallyl diphosphate</name>
        <dbReference type="ChEBI" id="CHEBI:57623"/>
    </ligand>
</feature>
<feature type="binding site" evidence="5">
    <location>
        <position position="132"/>
    </location>
    <ligand>
        <name>dimethylallyl diphosphate</name>
        <dbReference type="ChEBI" id="CHEBI:57623"/>
    </ligand>
</feature>
<evidence type="ECO:0000313" key="6">
    <source>
        <dbReference type="EMBL" id="SJZ87244.1"/>
    </source>
</evidence>
<evidence type="ECO:0000313" key="7">
    <source>
        <dbReference type="Proteomes" id="UP000243297"/>
    </source>
</evidence>
<dbReference type="OrthoDB" id="9777362at2"/>
<feature type="binding site" evidence="5">
    <location>
        <position position="132"/>
    </location>
    <ligand>
        <name>(2E)-4-hydroxy-3-methylbut-2-enyl diphosphate</name>
        <dbReference type="ChEBI" id="CHEBI:128753"/>
    </ligand>
</feature>
<dbReference type="EC" id="1.17.7.4" evidence="5"/>
<dbReference type="GO" id="GO:0016114">
    <property type="term" value="P:terpenoid biosynthetic process"/>
    <property type="evidence" value="ECO:0007669"/>
    <property type="project" value="UniProtKB-UniRule"/>
</dbReference>
<dbReference type="GO" id="GO:0051539">
    <property type="term" value="F:4 iron, 4 sulfur cluster binding"/>
    <property type="evidence" value="ECO:0007669"/>
    <property type="project" value="UniProtKB-UniRule"/>
</dbReference>
<evidence type="ECO:0000256" key="4">
    <source>
        <dbReference type="ARBA" id="ARBA00023014"/>
    </source>
</evidence>
<keyword evidence="7" id="KW-1185">Reference proteome</keyword>
<evidence type="ECO:0000256" key="2">
    <source>
        <dbReference type="ARBA" id="ARBA00022723"/>
    </source>
</evidence>
<accession>A0A1T4P6W0</accession>
<feature type="binding site" evidence="5">
    <location>
        <position position="42"/>
    </location>
    <ligand>
        <name>isopentenyl diphosphate</name>
        <dbReference type="ChEBI" id="CHEBI:128769"/>
    </ligand>
</feature>
<feature type="active site" description="Proton donor" evidence="5">
    <location>
        <position position="134"/>
    </location>
</feature>
<feature type="binding site" evidence="5">
    <location>
        <position position="82"/>
    </location>
    <ligand>
        <name>isopentenyl diphosphate</name>
        <dbReference type="ChEBI" id="CHEBI:128769"/>
    </ligand>
</feature>
<dbReference type="CDD" id="cd13944">
    <property type="entry name" value="lytB_ispH"/>
    <property type="match status" value="1"/>
</dbReference>
<comment type="cofactor">
    <cofactor evidence="5">
        <name>[4Fe-4S] cluster</name>
        <dbReference type="ChEBI" id="CHEBI:49883"/>
    </cofactor>
    <text evidence="5">Binds 1 [4Fe-4S] cluster per subunit.</text>
</comment>
<dbReference type="Gene3D" id="3.40.1010.20">
    <property type="entry name" value="4-hydroxy-3-methylbut-2-enyl diphosphate reductase, catalytic domain"/>
    <property type="match status" value="2"/>
</dbReference>
<dbReference type="Gene3D" id="3.40.50.11270">
    <property type="match status" value="1"/>
</dbReference>
<dbReference type="InterPro" id="IPR003451">
    <property type="entry name" value="LytB/IspH"/>
</dbReference>
<feature type="binding site" evidence="5">
    <location>
        <position position="224"/>
    </location>
    <ligand>
        <name>(2E)-4-hydroxy-3-methylbut-2-enyl diphosphate</name>
        <dbReference type="ChEBI" id="CHEBI:128753"/>
    </ligand>
</feature>
<name>A0A1T4P6W0_9FIRM</name>
<evidence type="ECO:0000256" key="3">
    <source>
        <dbReference type="ARBA" id="ARBA00023004"/>
    </source>
</evidence>
<comment type="similarity">
    <text evidence="5">Belongs to the IspH family.</text>
</comment>
<dbReference type="GO" id="GO:0050992">
    <property type="term" value="P:dimethylallyl diphosphate biosynthetic process"/>
    <property type="evidence" value="ECO:0007669"/>
    <property type="project" value="UniProtKB-UniRule"/>
</dbReference>
<evidence type="ECO:0000256" key="1">
    <source>
        <dbReference type="ARBA" id="ARBA00022485"/>
    </source>
</evidence>
<keyword evidence="5" id="KW-0560">Oxidoreductase</keyword>
<feature type="binding site" evidence="5">
    <location>
        <position position="12"/>
    </location>
    <ligand>
        <name>[4Fe-4S] cluster</name>
        <dbReference type="ChEBI" id="CHEBI:49883"/>
    </ligand>
</feature>
<dbReference type="GO" id="GO:0019288">
    <property type="term" value="P:isopentenyl diphosphate biosynthetic process, methylerythritol 4-phosphate pathway"/>
    <property type="evidence" value="ECO:0007669"/>
    <property type="project" value="UniProtKB-UniRule"/>
</dbReference>
<feature type="binding site" evidence="5">
    <location>
        <position position="132"/>
    </location>
    <ligand>
        <name>isopentenyl diphosphate</name>
        <dbReference type="ChEBI" id="CHEBI:128769"/>
    </ligand>
</feature>
<feature type="binding site" evidence="5">
    <location>
        <position position="269"/>
    </location>
    <ligand>
        <name>isopentenyl diphosphate</name>
        <dbReference type="ChEBI" id="CHEBI:128769"/>
    </ligand>
</feature>
<dbReference type="HAMAP" id="MF_00191">
    <property type="entry name" value="IspH"/>
    <property type="match status" value="1"/>
</dbReference>